<keyword evidence="2" id="KW-0175">Coiled coil</keyword>
<keyword evidence="1" id="KW-0863">Zinc-finger</keyword>
<dbReference type="AlphaFoldDB" id="A0AAE0F9I6"/>
<evidence type="ECO:0000313" key="5">
    <source>
        <dbReference type="EMBL" id="KAK3255552.1"/>
    </source>
</evidence>
<feature type="compositionally biased region" description="Basic and acidic residues" evidence="3">
    <location>
        <begin position="382"/>
        <end position="400"/>
    </location>
</feature>
<feature type="compositionally biased region" description="Basic and acidic residues" evidence="3">
    <location>
        <begin position="459"/>
        <end position="503"/>
    </location>
</feature>
<feature type="region of interest" description="Disordered" evidence="3">
    <location>
        <begin position="382"/>
        <end position="444"/>
    </location>
</feature>
<dbReference type="Proteomes" id="UP001190700">
    <property type="component" value="Unassembled WGS sequence"/>
</dbReference>
<comment type="caution">
    <text evidence="5">The sequence shown here is derived from an EMBL/GenBank/DDBJ whole genome shotgun (WGS) entry which is preliminary data.</text>
</comment>
<feature type="compositionally biased region" description="Low complexity" evidence="3">
    <location>
        <begin position="433"/>
        <end position="442"/>
    </location>
</feature>
<sequence>MDASAACLYLLTLRGCLQVEYLLHNQDVLAMHKSKLLSAHTAAQRHVADMRHQTKEYKTEVHANHKEMRRNKKMLHTYEVMLKLRKDPTQATEQVHKCKVCDKHFESQYYLDLHAARRHAGAILSDGKHEPGTSARAQDVMEGSARGEGFGGATSEQLLELEQELELYKARVAEAEQESARAVAAAEQRVEARVRAELSATASTDPLLASMEVVAGAPGGEAAQVRELQQRLQELIKKEAEGAKQLEQWKELLEQEEAQSAALRNALDAERNRAIDAAAAAAPKTQRVGGVGEMEDDVPPQQEMTRLKSVMTDADAAHKEEARALREQIKKLEETKQRLGKEILTLNKQVDQLSATNEELKQDIAAYERQLIKANDKIKQANDSLTEKQKETEKIGEESSRSNQEALQQAEKVQAANRQMEKELQRREEEMQKQQQEVQQQQEEVKTALKELKRKEAKLEEEKQLAKEHMEQEAARVQREAEAEMRSSREEAETLKQKAAERKAAKKAKKEAKAKGEGPVSPVNQEDLVEAIAPAERSAEDAAEVEEDKENRPGQARAQQELQAQLAQEAKSKAEEAERERKAREQEAAERQAQEAEAARKQAEVSTAVPLETPLELREAGGGSRKVGGGSRKVVGGRQPREARSFHTTPALGYTRTPLGLLGSSHPPTGVP</sequence>
<evidence type="ECO:0000256" key="3">
    <source>
        <dbReference type="SAM" id="MobiDB-lite"/>
    </source>
</evidence>
<feature type="region of interest" description="Disordered" evidence="3">
    <location>
        <begin position="459"/>
        <end position="672"/>
    </location>
</feature>
<protein>
    <recommendedName>
        <fullName evidence="4">C2H2-type domain-containing protein</fullName>
    </recommendedName>
</protein>
<evidence type="ECO:0000313" key="6">
    <source>
        <dbReference type="Proteomes" id="UP001190700"/>
    </source>
</evidence>
<feature type="compositionally biased region" description="Basic and acidic residues" evidence="3">
    <location>
        <begin position="419"/>
        <end position="432"/>
    </location>
</feature>
<feature type="coiled-coil region" evidence="2">
    <location>
        <begin position="225"/>
        <end position="273"/>
    </location>
</feature>
<feature type="compositionally biased region" description="Basic and acidic residues" evidence="3">
    <location>
        <begin position="570"/>
        <end position="603"/>
    </location>
</feature>
<gene>
    <name evidence="5" type="ORF">CYMTET_35269</name>
</gene>
<dbReference type="GO" id="GO:0008270">
    <property type="term" value="F:zinc ion binding"/>
    <property type="evidence" value="ECO:0007669"/>
    <property type="project" value="UniProtKB-KW"/>
</dbReference>
<proteinExistence type="predicted"/>
<feature type="coiled-coil region" evidence="2">
    <location>
        <begin position="158"/>
        <end position="185"/>
    </location>
</feature>
<name>A0AAE0F9I6_9CHLO</name>
<dbReference type="EMBL" id="LGRX02022494">
    <property type="protein sequence ID" value="KAK3255552.1"/>
    <property type="molecule type" value="Genomic_DNA"/>
</dbReference>
<keyword evidence="1" id="KW-0479">Metal-binding</keyword>
<evidence type="ECO:0000256" key="1">
    <source>
        <dbReference type="PROSITE-ProRule" id="PRU00042"/>
    </source>
</evidence>
<evidence type="ECO:0000259" key="4">
    <source>
        <dbReference type="PROSITE" id="PS50157"/>
    </source>
</evidence>
<keyword evidence="6" id="KW-1185">Reference proteome</keyword>
<organism evidence="5 6">
    <name type="scientific">Cymbomonas tetramitiformis</name>
    <dbReference type="NCBI Taxonomy" id="36881"/>
    <lineage>
        <taxon>Eukaryota</taxon>
        <taxon>Viridiplantae</taxon>
        <taxon>Chlorophyta</taxon>
        <taxon>Pyramimonadophyceae</taxon>
        <taxon>Pyramimonadales</taxon>
        <taxon>Pyramimonadaceae</taxon>
        <taxon>Cymbomonas</taxon>
    </lineage>
</organism>
<reference evidence="5 6" key="1">
    <citation type="journal article" date="2015" name="Genome Biol. Evol.">
        <title>Comparative Genomics of a Bacterivorous Green Alga Reveals Evolutionary Causalities and Consequences of Phago-Mixotrophic Mode of Nutrition.</title>
        <authorList>
            <person name="Burns J.A."/>
            <person name="Paasch A."/>
            <person name="Narechania A."/>
            <person name="Kim E."/>
        </authorList>
    </citation>
    <scope>NUCLEOTIDE SEQUENCE [LARGE SCALE GENOMIC DNA]</scope>
    <source>
        <strain evidence="5 6">PLY_AMNH</strain>
    </source>
</reference>
<feature type="compositionally biased region" description="Low complexity" evidence="3">
    <location>
        <begin position="555"/>
        <end position="569"/>
    </location>
</feature>
<keyword evidence="1" id="KW-0862">Zinc</keyword>
<accession>A0AAE0F9I6</accession>
<dbReference type="PROSITE" id="PS50157">
    <property type="entry name" value="ZINC_FINGER_C2H2_2"/>
    <property type="match status" value="1"/>
</dbReference>
<feature type="domain" description="C2H2-type" evidence="4">
    <location>
        <begin position="96"/>
        <end position="121"/>
    </location>
</feature>
<feature type="compositionally biased region" description="Gly residues" evidence="3">
    <location>
        <begin position="620"/>
        <end position="631"/>
    </location>
</feature>
<dbReference type="PROSITE" id="PS00028">
    <property type="entry name" value="ZINC_FINGER_C2H2_1"/>
    <property type="match status" value="1"/>
</dbReference>
<dbReference type="InterPro" id="IPR013087">
    <property type="entry name" value="Znf_C2H2_type"/>
</dbReference>
<evidence type="ECO:0000256" key="2">
    <source>
        <dbReference type="SAM" id="Coils"/>
    </source>
</evidence>